<dbReference type="Pfam" id="PF02514">
    <property type="entry name" value="CobN-Mg_chel"/>
    <property type="match status" value="1"/>
</dbReference>
<protein>
    <submittedName>
        <fullName evidence="4">Cobaltochelatase subunit CobN</fullName>
    </submittedName>
</protein>
<dbReference type="GeneID" id="75107391"/>
<dbReference type="PANTHER" id="PTHR44119">
    <property type="entry name" value="MAGNESIUM-CHELATASE SUBUNIT CHLH, CHLOROPLASTIC"/>
    <property type="match status" value="1"/>
</dbReference>
<feature type="compositionally biased region" description="Low complexity" evidence="1">
    <location>
        <begin position="1263"/>
        <end position="1276"/>
    </location>
</feature>
<dbReference type="PANTHER" id="PTHR44119:SF4">
    <property type="entry name" value="AEROBIC COBALTOCHELATASE SUBUNIT COBN"/>
    <property type="match status" value="1"/>
</dbReference>
<feature type="compositionally biased region" description="Polar residues" evidence="1">
    <location>
        <begin position="1277"/>
        <end position="1288"/>
    </location>
</feature>
<gene>
    <name evidence="4" type="ORF">N5910_09025</name>
</gene>
<feature type="domain" description="CobN/magnesium chelatase" evidence="3">
    <location>
        <begin position="153"/>
        <end position="757"/>
    </location>
</feature>
<evidence type="ECO:0000259" key="3">
    <source>
        <dbReference type="Pfam" id="PF02514"/>
    </source>
</evidence>
<keyword evidence="2" id="KW-0472">Membrane</keyword>
<feature type="region of interest" description="Disordered" evidence="1">
    <location>
        <begin position="1228"/>
        <end position="1294"/>
    </location>
</feature>
<evidence type="ECO:0000256" key="2">
    <source>
        <dbReference type="SAM" id="Phobius"/>
    </source>
</evidence>
<name>A0A9E7UMU4_METWO</name>
<evidence type="ECO:0000313" key="4">
    <source>
        <dbReference type="EMBL" id="UXH31658.1"/>
    </source>
</evidence>
<sequence>MRKSVIPLIFLMILVLAGGVSAADGSNSTVNDTIAENSSNYNLLILTGSTSSTRAIVEGYKLARNDGYRFNVSLFTNDELIRNDPQIDAAAIEAGRRADVILIQMISSPNTVQKVNAILNVTNATRIIAIGTGNTFKDYPGIGPDNATVKYMWDQGGPENFKRMMLLLLRDAGMQLRTGENTTAIPAIKSFVYHPASTRQFTTWDDYYSWYVQSGHYKPGKPWIGILTFDTYYRGSDMRMHMAIVESLENRGYNVILGFAADTPTKRNILENFFLDGNRTPRISGLITCMGFNLYNGDPVNSTAILSELDVPAIAAVYASNLNAWNESIAGLSSEVYWQIAMPEIDGRIEPILIGGGVEGTDPETGLRYTYYVPLPDRIERLTERIINWIKLRELPNSEKKIALLYYNIGGGKDGISASYLNVVDSIRVILRAMKNAGYTVDEKTNAEIISIMLGPGLNTGSWAPGELAKVVREGAVTVPVSDYLEWFSTLPESLRNQITSTWGEAPGSVMVYNGSIVIPGVMIGNIFLGPQPMRGFGEDAADLIHSTTLPLHHQYLAFYMWLQRNFNAVIHLGTHGTMEWLPGKSVGLSALDWPDVMIGNLPNIYPYIVNNPGEGTQAKRRGYAVLINHNIPPMVVGGLYGDLSELQYKINLYHSATDPQRKLILADEIRNLTVKLDLHRELNLDLNTSFEEALDIIEHRLDELSATLIPYGLHVFGEPLSGELLDAMVEAIVSFDPESRNSTEFRDAVRAKLSQDYEITNLLRALEGRFVEPGRGADPIRIPDLLPTGKNSYSFDPRLAPDSAAWAIGKKMADDLIADYLAKNGRYPESVGVVLWSIETMRTNGQTIAMILRLIGVEPVWDRSGRFTGVKVTPLEELGRPRIDVLVTISGLFRDTFAYSIDRMDEAIRLVMKLDESPSMNYLRKHYLSDLANYTQGGMGPLAEILAGARIFGSAPGSYGTGIPAVVESTSKWNDQSQLVETYLNHMGFIYGKDIYAIDAKDAFKRQLAKVDATVQVRDSVYGVLDNDDVYQYLEGLTMAARAMSGKNVASYIANTRFTPRIETLSSFIAAELRTRTYNPKWIEGMLSQGFSGAHQISKEIGHLFGWSAVAPELVEDWMWQKVAETYIFDPVVRSRFMSLQPYSYASTIAWLLEANRRGLWSTDSATIQRLADEYISVINEYGVVCCHHTCANMVFNQWLVKLSSLDSASLKKFAAAMAAATGRSIDVPGSADSSQPGTSGEGQGAGETGRPSYGSSGGGRSSSSPSFSASYSASTETAADSQQDSAGESGKAYEVAASTQSASSTSQTPFYAILGVVALVCLLGAGYFYQGRI</sequence>
<feature type="transmembrane region" description="Helical" evidence="2">
    <location>
        <begin position="1312"/>
        <end position="1331"/>
    </location>
</feature>
<dbReference type="CDD" id="cd10150">
    <property type="entry name" value="CobN_like"/>
    <property type="match status" value="1"/>
</dbReference>
<dbReference type="EMBL" id="CP104550">
    <property type="protein sequence ID" value="UXH31658.1"/>
    <property type="molecule type" value="Genomic_DNA"/>
</dbReference>
<keyword evidence="2" id="KW-1133">Transmembrane helix</keyword>
<keyword evidence="2" id="KW-0812">Transmembrane</keyword>
<dbReference type="Proteomes" id="UP001065373">
    <property type="component" value="Chromosome"/>
</dbReference>
<dbReference type="RefSeq" id="WP_261599587.1">
    <property type="nucleotide sequence ID" value="NZ_CP104550.1"/>
</dbReference>
<evidence type="ECO:0000256" key="1">
    <source>
        <dbReference type="SAM" id="MobiDB-lite"/>
    </source>
</evidence>
<accession>A0A9E7UMU4</accession>
<proteinExistence type="predicted"/>
<reference evidence="4" key="1">
    <citation type="submission" date="2022-09" db="EMBL/GenBank/DDBJ databases">
        <title>Characterization of three MwoI isoschizomers from sequenced genome and metagenomes.</title>
        <authorList>
            <person name="Fomenkov A."/>
            <person name="Xu S.Y."/>
            <person name="Roberts R.J."/>
        </authorList>
    </citation>
    <scope>NUCLEOTIDE SEQUENCE</scope>
    <source>
        <strain evidence="4">DSM 2970</strain>
    </source>
</reference>
<dbReference type="InterPro" id="IPR003672">
    <property type="entry name" value="CobN/Mg_chltase"/>
</dbReference>
<organism evidence="4">
    <name type="scientific">Methanothermobacter wolfeii</name>
    <name type="common">Methanobacterium wolfei</name>
    <dbReference type="NCBI Taxonomy" id="145261"/>
    <lineage>
        <taxon>Archaea</taxon>
        <taxon>Methanobacteriati</taxon>
        <taxon>Methanobacteriota</taxon>
        <taxon>Methanomada group</taxon>
        <taxon>Methanobacteria</taxon>
        <taxon>Methanobacteriales</taxon>
        <taxon>Methanobacteriaceae</taxon>
        <taxon>Methanothermobacter</taxon>
    </lineage>
</organism>